<keyword evidence="4" id="KW-1185">Reference proteome</keyword>
<organism evidence="2 4">
    <name type="scientific">Novipirellula galeiformis</name>
    <dbReference type="NCBI Taxonomy" id="2528004"/>
    <lineage>
        <taxon>Bacteria</taxon>
        <taxon>Pseudomonadati</taxon>
        <taxon>Planctomycetota</taxon>
        <taxon>Planctomycetia</taxon>
        <taxon>Pirellulales</taxon>
        <taxon>Pirellulaceae</taxon>
        <taxon>Novipirellula</taxon>
    </lineage>
</organism>
<evidence type="ECO:0000313" key="4">
    <source>
        <dbReference type="Proteomes" id="UP000316304"/>
    </source>
</evidence>
<keyword evidence="1" id="KW-0732">Signal</keyword>
<sequence length="124" mass="14177" precursor="true">MRPRFVFAVSTFALLATLIYSATVGYFEPDTSHYAVIDDVTRMKHIGPAYCLVSVDDGPVQRRRGRFVTMVPLALVAPGDRRLQLQLDRDDPESRVTINAKLEQGVRYQLRLDNEIVRLVEDQR</sequence>
<dbReference type="AlphaFoldDB" id="A0A5C6BXY0"/>
<evidence type="ECO:0000256" key="1">
    <source>
        <dbReference type="SAM" id="SignalP"/>
    </source>
</evidence>
<accession>A0A5C6BXY0</accession>
<feature type="signal peptide" evidence="1">
    <location>
        <begin position="1"/>
        <end position="22"/>
    </location>
</feature>
<evidence type="ECO:0000313" key="2">
    <source>
        <dbReference type="EMBL" id="TWU17163.1"/>
    </source>
</evidence>
<dbReference type="Proteomes" id="UP000316304">
    <property type="component" value="Unassembled WGS sequence"/>
</dbReference>
<gene>
    <name evidence="2" type="ORF">Pla52o_55020</name>
    <name evidence="3" type="ORF">Pla52o_55050</name>
</gene>
<reference evidence="2 4" key="1">
    <citation type="submission" date="2019-02" db="EMBL/GenBank/DDBJ databases">
        <title>Deep-cultivation of Planctomycetes and their phenomic and genomic characterization uncovers novel biology.</title>
        <authorList>
            <person name="Wiegand S."/>
            <person name="Jogler M."/>
            <person name="Boedeker C."/>
            <person name="Pinto D."/>
            <person name="Vollmers J."/>
            <person name="Rivas-Marin E."/>
            <person name="Kohn T."/>
            <person name="Peeters S.H."/>
            <person name="Heuer A."/>
            <person name="Rast P."/>
            <person name="Oberbeckmann S."/>
            <person name="Bunk B."/>
            <person name="Jeske O."/>
            <person name="Meyerdierks A."/>
            <person name="Storesund J.E."/>
            <person name="Kallscheuer N."/>
            <person name="Luecker S."/>
            <person name="Lage O.M."/>
            <person name="Pohl T."/>
            <person name="Merkel B.J."/>
            <person name="Hornburger P."/>
            <person name="Mueller R.-W."/>
            <person name="Bruemmer F."/>
            <person name="Labrenz M."/>
            <person name="Spormann A.M."/>
            <person name="Op Den Camp H."/>
            <person name="Overmann J."/>
            <person name="Amann R."/>
            <person name="Jetten M.S.M."/>
            <person name="Mascher T."/>
            <person name="Medema M.H."/>
            <person name="Devos D.P."/>
            <person name="Kaster A.-K."/>
            <person name="Ovreas L."/>
            <person name="Rohde M."/>
            <person name="Galperin M.Y."/>
            <person name="Jogler C."/>
        </authorList>
    </citation>
    <scope>NUCLEOTIDE SEQUENCE [LARGE SCALE GENOMIC DNA]</scope>
    <source>
        <strain evidence="2 4">Pla52o</strain>
    </source>
</reference>
<dbReference type="EMBL" id="SJPT01000015">
    <property type="protein sequence ID" value="TWU17166.1"/>
    <property type="molecule type" value="Genomic_DNA"/>
</dbReference>
<proteinExistence type="predicted"/>
<evidence type="ECO:0000313" key="3">
    <source>
        <dbReference type="EMBL" id="TWU17166.1"/>
    </source>
</evidence>
<protein>
    <submittedName>
        <fullName evidence="2">Uncharacterized protein</fullName>
    </submittedName>
</protein>
<name>A0A5C6BXY0_9BACT</name>
<dbReference type="EMBL" id="SJPT01000015">
    <property type="protein sequence ID" value="TWU17163.1"/>
    <property type="molecule type" value="Genomic_DNA"/>
</dbReference>
<comment type="caution">
    <text evidence="2">The sequence shown here is derived from an EMBL/GenBank/DDBJ whole genome shotgun (WGS) entry which is preliminary data.</text>
</comment>
<feature type="chain" id="PRO_5036139012" evidence="1">
    <location>
        <begin position="23"/>
        <end position="124"/>
    </location>
</feature>